<dbReference type="InterPro" id="IPR041385">
    <property type="entry name" value="SH3_12"/>
</dbReference>
<feature type="domain" description="Xrn1 helical" evidence="7">
    <location>
        <begin position="277"/>
        <end position="631"/>
    </location>
</feature>
<dbReference type="EMBL" id="GL983626">
    <property type="protein sequence ID" value="EGR32559.1"/>
    <property type="molecule type" value="Genomic_DNA"/>
</dbReference>
<reference evidence="9 10" key="1">
    <citation type="submission" date="2011-07" db="EMBL/GenBank/DDBJ databases">
        <authorList>
            <person name="Coyne R."/>
            <person name="Brami D."/>
            <person name="Johnson J."/>
            <person name="Hostetler J."/>
            <person name="Hannick L."/>
            <person name="Clark T."/>
            <person name="Cassidy-Hanley D."/>
            <person name="Inman J."/>
        </authorList>
    </citation>
    <scope>NUCLEOTIDE SEQUENCE [LARGE SCALE GENOMIC DNA]</scope>
    <source>
        <strain evidence="9 10">G5</strain>
    </source>
</reference>
<dbReference type="Proteomes" id="UP000008983">
    <property type="component" value="Unassembled WGS sequence"/>
</dbReference>
<dbReference type="Gene3D" id="1.25.40.1050">
    <property type="match status" value="1"/>
</dbReference>
<dbReference type="InterPro" id="IPR004859">
    <property type="entry name" value="Xrn1_N"/>
</dbReference>
<name>G0QQF0_ICHMU</name>
<dbReference type="GO" id="GO:0005634">
    <property type="term" value="C:nucleus"/>
    <property type="evidence" value="ECO:0007669"/>
    <property type="project" value="TreeGrafter"/>
</dbReference>
<comment type="similarity">
    <text evidence="4">Belongs to the 5'-3' exonuclease family.</text>
</comment>
<dbReference type="Pfam" id="PF17846">
    <property type="entry name" value="XRN_M"/>
    <property type="match status" value="1"/>
</dbReference>
<dbReference type="RefSeq" id="XP_004036545.1">
    <property type="nucleotide sequence ID" value="XM_004036497.1"/>
</dbReference>
<keyword evidence="10" id="KW-1185">Reference proteome</keyword>
<gene>
    <name evidence="9" type="ORF">IMG5_077960</name>
</gene>
<dbReference type="GeneID" id="14908715"/>
<dbReference type="OMA" id="QVVIFHE"/>
<dbReference type="Pfam" id="PF18129">
    <property type="entry name" value="SH3_12"/>
    <property type="match status" value="1"/>
</dbReference>
<dbReference type="CDD" id="cd18673">
    <property type="entry name" value="PIN_XRN1-2-like"/>
    <property type="match status" value="1"/>
</dbReference>
<dbReference type="Pfam" id="PF03159">
    <property type="entry name" value="XRN_N"/>
    <property type="match status" value="1"/>
</dbReference>
<feature type="domain" description="5'-3' exoribonuclease 1 SH3-like" evidence="8">
    <location>
        <begin position="1064"/>
        <end position="1130"/>
    </location>
</feature>
<dbReference type="InterPro" id="IPR041412">
    <property type="entry name" value="Xrn1_helical"/>
</dbReference>
<evidence type="ECO:0000256" key="5">
    <source>
        <dbReference type="SAM" id="MobiDB-lite"/>
    </source>
</evidence>
<dbReference type="AlphaFoldDB" id="G0QQF0"/>
<evidence type="ECO:0000256" key="4">
    <source>
        <dbReference type="ARBA" id="ARBA00038299"/>
    </source>
</evidence>
<sequence>MGVPGFYSWLSRRYPLIVNQLNSKLDVPYIDCFYLDMNGLIYKCTKEEDTVFKDLLLQKNMQEIFTLIFNYIDEMVNLVQPKKVLYLFLDGPAPRAKQNQQRTRRFLSAKSHKDLNNSLKNCGILAENQTMQNNAISTGTTFMHELNQQIQFYIKNKFKQDPQWKNLEVFFSGSNVPGEGEHKIINFMHQYCSSDNYDPSTTHCIYGVDADLIMLGLSTHIKYVSILREEMRHIPNISKAAKREIQINQFQIIYLNIVREYLDLEYKQLQGEMKNLKYDIENIIDDFLLICFFIGNDFIPRLYCFNIREGQFEILIQIYKNYIKEAKEYLNNMGYINWKGMYELIKQISNYEKEFIGDKADECTKEYNRQLKGQEGEDNFNVDDINKDKESNNNKQNENTFQQEYDNIIIDQQKNVFKEINKEKKFLEDIQILYNTEADGFQARTYYYKEKLQLDFSNSQHFKVLDNLITKYIEGLQFVLLYYYKGVPSWSWYYPFYYAPMSADISLYIEYKQSILSQTIKFDLSQPYQPMKQLMCIIHPENASLLPPKIAQLLTDQTNSPLRNPIDYYPEEYRIDPYGGVFAHEYIVVLPFMEQELIEKVYNSINWDSEISPEDIQRNLFGRNLKFSYNENSPLLQVKSILPLYYSDFEVHIDIQEFDIDKIYKPPKNESQNAKTSRFPSLYAKKIVQSTLKKTEKGQRLFLTLESEVTDILLSKKYQTDYYFNYPNCQKCELIGIISKDSLKVIKKVPLIPILDAQNYCKDDHHQFYQKLNDETTFQMQKKGIILSQEHPIHSIVRFYESNQRYQSGKVVENKLKFQEQYVPLELIMTEPKIEKIKQVKKYTKTTEEFKENMLVLIASPDRQIDGCLAKIIEFQKIKNNYSPVQLKVQILNKPLYLIYSKEKFCQYTQNKESFYTLYFACERLQTQPEFLLELLDSLPIFIDNNLYSASKLPKILDIGLNIIKRAKGQIVPELVHVPEAKINAQAKMQQGIKARISVKDLFPESKDGNIECVKLYIWLMQKEESQYTMSSLFSQIIIDPNFAIPANYDAPAKLFFEKQPHYHSLGDHVRYIGTFGVKTAPFGLNGIVVGIIDDKFEVVFEKPFVGGNNLGGRCPPQRGLLVEFDEIYNLQGWGKLTRKKDEGNDQSKGWDGSICYFYPKFERPIDKDDLQKNSNKNIKFQKKKNL</sequence>
<feature type="domain" description="Xrn1 N-terminal" evidence="6">
    <location>
        <begin position="1"/>
        <end position="230"/>
    </location>
</feature>
<keyword evidence="3" id="KW-0269">Exonuclease</keyword>
<dbReference type="InterPro" id="IPR027073">
    <property type="entry name" value="5_3_exoribonuclease"/>
</dbReference>
<feature type="region of interest" description="Disordered" evidence="5">
    <location>
        <begin position="376"/>
        <end position="398"/>
    </location>
</feature>
<evidence type="ECO:0000256" key="2">
    <source>
        <dbReference type="ARBA" id="ARBA00022801"/>
    </source>
</evidence>
<dbReference type="GO" id="GO:0000956">
    <property type="term" value="P:nuclear-transcribed mRNA catabolic process"/>
    <property type="evidence" value="ECO:0007669"/>
    <property type="project" value="TreeGrafter"/>
</dbReference>
<evidence type="ECO:0000313" key="10">
    <source>
        <dbReference type="Proteomes" id="UP000008983"/>
    </source>
</evidence>
<keyword evidence="2" id="KW-0378">Hydrolase</keyword>
<dbReference type="PANTHER" id="PTHR12341:SF7">
    <property type="entry name" value="5'-3' EXORIBONUCLEASE 1"/>
    <property type="match status" value="1"/>
</dbReference>
<proteinExistence type="inferred from homology"/>
<dbReference type="InParanoid" id="G0QQF0"/>
<dbReference type="GO" id="GO:0004534">
    <property type="term" value="F:5'-3' RNA exonuclease activity"/>
    <property type="evidence" value="ECO:0007669"/>
    <property type="project" value="TreeGrafter"/>
</dbReference>
<dbReference type="Gene3D" id="2.30.30.750">
    <property type="match status" value="1"/>
</dbReference>
<evidence type="ECO:0000259" key="6">
    <source>
        <dbReference type="Pfam" id="PF03159"/>
    </source>
</evidence>
<dbReference type="eggNOG" id="KOG2044">
    <property type="taxonomic scope" value="Eukaryota"/>
</dbReference>
<keyword evidence="1" id="KW-0540">Nuclease</keyword>
<accession>G0QQF0</accession>
<evidence type="ECO:0000256" key="3">
    <source>
        <dbReference type="ARBA" id="ARBA00022839"/>
    </source>
</evidence>
<dbReference type="eggNOG" id="KOG2045">
    <property type="taxonomic scope" value="Eukaryota"/>
</dbReference>
<protein>
    <submittedName>
        <fullName evidence="9">Uncharacterized protein</fullName>
    </submittedName>
</protein>
<evidence type="ECO:0000256" key="1">
    <source>
        <dbReference type="ARBA" id="ARBA00022722"/>
    </source>
</evidence>
<evidence type="ECO:0000313" key="9">
    <source>
        <dbReference type="EMBL" id="EGR32559.1"/>
    </source>
</evidence>
<dbReference type="OrthoDB" id="372487at2759"/>
<dbReference type="PANTHER" id="PTHR12341">
    <property type="entry name" value="5'-&gt;3' EXORIBONUCLEASE"/>
    <property type="match status" value="1"/>
</dbReference>
<organism evidence="9 10">
    <name type="scientific">Ichthyophthirius multifiliis</name>
    <name type="common">White spot disease agent</name>
    <name type="synonym">Ich</name>
    <dbReference type="NCBI Taxonomy" id="5932"/>
    <lineage>
        <taxon>Eukaryota</taxon>
        <taxon>Sar</taxon>
        <taxon>Alveolata</taxon>
        <taxon>Ciliophora</taxon>
        <taxon>Intramacronucleata</taxon>
        <taxon>Oligohymenophorea</taxon>
        <taxon>Hymenostomatida</taxon>
        <taxon>Ophryoglenina</taxon>
        <taxon>Ichthyophthirius</taxon>
    </lineage>
</organism>
<dbReference type="GO" id="GO:0003723">
    <property type="term" value="F:RNA binding"/>
    <property type="evidence" value="ECO:0007669"/>
    <property type="project" value="TreeGrafter"/>
</dbReference>
<evidence type="ECO:0000259" key="7">
    <source>
        <dbReference type="Pfam" id="PF17846"/>
    </source>
</evidence>
<dbReference type="InterPro" id="IPR047008">
    <property type="entry name" value="XRN1_SH3_sf"/>
</dbReference>
<dbReference type="STRING" id="857967.G0QQF0"/>
<dbReference type="Gene3D" id="3.40.50.12390">
    <property type="match status" value="2"/>
</dbReference>
<dbReference type="FunCoup" id="G0QQF0">
    <property type="interactions" value="482"/>
</dbReference>
<evidence type="ECO:0000259" key="8">
    <source>
        <dbReference type="Pfam" id="PF18129"/>
    </source>
</evidence>